<name>A0A8R1EQD7_CAEJA</name>
<reference evidence="4" key="1">
    <citation type="submission" date="2010-08" db="EMBL/GenBank/DDBJ databases">
        <authorList>
            <consortium name="Caenorhabditis japonica Sequencing Consortium"/>
            <person name="Wilson R.K."/>
        </authorList>
    </citation>
    <scope>NUCLEOTIDE SEQUENCE [LARGE SCALE GENOMIC DNA]</scope>
    <source>
        <strain evidence="4">DF5081</strain>
    </source>
</reference>
<organism evidence="3 4">
    <name type="scientific">Caenorhabditis japonica</name>
    <dbReference type="NCBI Taxonomy" id="281687"/>
    <lineage>
        <taxon>Eukaryota</taxon>
        <taxon>Metazoa</taxon>
        <taxon>Ecdysozoa</taxon>
        <taxon>Nematoda</taxon>
        <taxon>Chromadorea</taxon>
        <taxon>Rhabditida</taxon>
        <taxon>Rhabditina</taxon>
        <taxon>Rhabditomorpha</taxon>
        <taxon>Rhabditoidea</taxon>
        <taxon>Rhabditidae</taxon>
        <taxon>Peloderinae</taxon>
        <taxon>Caenorhabditis</taxon>
    </lineage>
</organism>
<evidence type="ECO:0000313" key="4">
    <source>
        <dbReference type="Proteomes" id="UP000005237"/>
    </source>
</evidence>
<keyword evidence="4" id="KW-1185">Reference proteome</keyword>
<sequence length="260" mass="28488">MSTTMDSPPIASPTEENDCANISADSPPTKKLTLKDGRKCAKRGRPARAVGRPPKYPGGSPSKSSPIIISLLERVSKLEEALSELIAANAKLVKINAEKEKLLTDLRTSSASYDLHFPALSNANATVNSKKTCPLYNEVRKNTSLLGKVSAQLKLANDFRKLEKKSCLAVIEGLPDDKSDGQCDKDKSFIDLLTTTCSLPKHVETFRVRCKNPDINSRPTKVRFACQKDRDNFIRNFSKALRALPSSPKFPRALFVAGVT</sequence>
<evidence type="ECO:0000256" key="1">
    <source>
        <dbReference type="SAM" id="Coils"/>
    </source>
</evidence>
<dbReference type="Proteomes" id="UP000005237">
    <property type="component" value="Unassembled WGS sequence"/>
</dbReference>
<dbReference type="AlphaFoldDB" id="A0A8R1EQD7"/>
<reference evidence="3" key="2">
    <citation type="submission" date="2022-06" db="UniProtKB">
        <authorList>
            <consortium name="EnsemblMetazoa"/>
        </authorList>
    </citation>
    <scope>IDENTIFICATION</scope>
    <source>
        <strain evidence="3">DF5081</strain>
    </source>
</reference>
<keyword evidence="1" id="KW-0175">Coiled coil</keyword>
<feature type="compositionally biased region" description="Low complexity" evidence="2">
    <location>
        <begin position="47"/>
        <end position="63"/>
    </location>
</feature>
<evidence type="ECO:0000256" key="2">
    <source>
        <dbReference type="SAM" id="MobiDB-lite"/>
    </source>
</evidence>
<proteinExistence type="predicted"/>
<feature type="region of interest" description="Disordered" evidence="2">
    <location>
        <begin position="1"/>
        <end position="63"/>
    </location>
</feature>
<accession>A0A8R1EQD7</accession>
<protein>
    <submittedName>
        <fullName evidence="3">Uncharacterized protein</fullName>
    </submittedName>
</protein>
<evidence type="ECO:0000313" key="3">
    <source>
        <dbReference type="EnsemblMetazoa" id="CJA40639.1"/>
    </source>
</evidence>
<feature type="coiled-coil region" evidence="1">
    <location>
        <begin position="68"/>
        <end position="98"/>
    </location>
</feature>
<dbReference type="EnsemblMetazoa" id="CJA40639.1">
    <property type="protein sequence ID" value="CJA40639.1"/>
    <property type="gene ID" value="WBGene00216487"/>
</dbReference>